<keyword evidence="3 11" id="KW-0349">Heme</keyword>
<comment type="subcellular location">
    <subcellularLocation>
        <location evidence="1">Nucleus</location>
    </subcellularLocation>
</comment>
<protein>
    <submittedName>
        <fullName evidence="13">Cytochrome P450 82C4</fullName>
    </submittedName>
</protein>
<dbReference type="AlphaFoldDB" id="A0A371FQI2"/>
<keyword evidence="8" id="KW-0503">Monooxygenase</keyword>
<dbReference type="Gene3D" id="1.10.10.60">
    <property type="entry name" value="Homeodomain-like"/>
    <property type="match status" value="1"/>
</dbReference>
<feature type="domain" description="Myb-like" evidence="12">
    <location>
        <begin position="145"/>
        <end position="196"/>
    </location>
</feature>
<dbReference type="NCBIfam" id="TIGR01557">
    <property type="entry name" value="myb_SHAQKYF"/>
    <property type="match status" value="1"/>
</dbReference>
<dbReference type="PANTHER" id="PTHR47947:SF19">
    <property type="entry name" value="CYTOCHROME P450 82C3-RELATED"/>
    <property type="match status" value="1"/>
</dbReference>
<keyword evidence="5" id="KW-0560">Oxidoreductase</keyword>
<dbReference type="STRING" id="157652.A0A371FQI2"/>
<dbReference type="InterPro" id="IPR036396">
    <property type="entry name" value="Cyt_P450_sf"/>
</dbReference>
<evidence type="ECO:0000256" key="1">
    <source>
        <dbReference type="ARBA" id="ARBA00004123"/>
    </source>
</evidence>
<dbReference type="GO" id="GO:0005506">
    <property type="term" value="F:iron ion binding"/>
    <property type="evidence" value="ECO:0007669"/>
    <property type="project" value="InterPro"/>
</dbReference>
<dbReference type="OrthoDB" id="2789670at2759"/>
<dbReference type="GO" id="GO:0020037">
    <property type="term" value="F:heme binding"/>
    <property type="evidence" value="ECO:0007669"/>
    <property type="project" value="InterPro"/>
</dbReference>
<comment type="cofactor">
    <cofactor evidence="11">
        <name>heme</name>
        <dbReference type="ChEBI" id="CHEBI:30413"/>
    </cofactor>
</comment>
<evidence type="ECO:0000256" key="9">
    <source>
        <dbReference type="ARBA" id="ARBA00023163"/>
    </source>
</evidence>
<accession>A0A371FQI2</accession>
<dbReference type="SUPFAM" id="SSF46689">
    <property type="entry name" value="Homeodomain-like"/>
    <property type="match status" value="1"/>
</dbReference>
<evidence type="ECO:0000313" key="14">
    <source>
        <dbReference type="Proteomes" id="UP000257109"/>
    </source>
</evidence>
<dbReference type="SUPFAM" id="SSF48264">
    <property type="entry name" value="Cytochrome P450"/>
    <property type="match status" value="1"/>
</dbReference>
<dbReference type="InterPro" id="IPR006447">
    <property type="entry name" value="Myb_dom_plants"/>
</dbReference>
<evidence type="ECO:0000259" key="12">
    <source>
        <dbReference type="Pfam" id="PF00249"/>
    </source>
</evidence>
<evidence type="ECO:0000256" key="3">
    <source>
        <dbReference type="ARBA" id="ARBA00022617"/>
    </source>
</evidence>
<dbReference type="Proteomes" id="UP000257109">
    <property type="component" value="Unassembled WGS sequence"/>
</dbReference>
<evidence type="ECO:0000256" key="5">
    <source>
        <dbReference type="ARBA" id="ARBA00023002"/>
    </source>
</evidence>
<dbReference type="Pfam" id="PF00067">
    <property type="entry name" value="p450"/>
    <property type="match status" value="1"/>
</dbReference>
<dbReference type="InterPro" id="IPR001005">
    <property type="entry name" value="SANT/Myb"/>
</dbReference>
<dbReference type="GO" id="GO:0005634">
    <property type="term" value="C:nucleus"/>
    <property type="evidence" value="ECO:0007669"/>
    <property type="project" value="UniProtKB-SubCell"/>
</dbReference>
<organism evidence="13 14">
    <name type="scientific">Mucuna pruriens</name>
    <name type="common">Velvet bean</name>
    <name type="synonym">Dolichos pruriens</name>
    <dbReference type="NCBI Taxonomy" id="157652"/>
    <lineage>
        <taxon>Eukaryota</taxon>
        <taxon>Viridiplantae</taxon>
        <taxon>Streptophyta</taxon>
        <taxon>Embryophyta</taxon>
        <taxon>Tracheophyta</taxon>
        <taxon>Spermatophyta</taxon>
        <taxon>Magnoliopsida</taxon>
        <taxon>eudicotyledons</taxon>
        <taxon>Gunneridae</taxon>
        <taxon>Pentapetalae</taxon>
        <taxon>rosids</taxon>
        <taxon>fabids</taxon>
        <taxon>Fabales</taxon>
        <taxon>Fabaceae</taxon>
        <taxon>Papilionoideae</taxon>
        <taxon>50 kb inversion clade</taxon>
        <taxon>NPAAA clade</taxon>
        <taxon>indigoferoid/millettioid clade</taxon>
        <taxon>Phaseoleae</taxon>
        <taxon>Mucuna</taxon>
    </lineage>
</organism>
<keyword evidence="6 11" id="KW-0408">Iron</keyword>
<keyword evidence="4 11" id="KW-0479">Metal-binding</keyword>
<dbReference type="PRINTS" id="PR00385">
    <property type="entry name" value="P450"/>
</dbReference>
<dbReference type="CDD" id="cd20654">
    <property type="entry name" value="CYP82"/>
    <property type="match status" value="1"/>
</dbReference>
<keyword evidence="14" id="KW-1185">Reference proteome</keyword>
<evidence type="ECO:0000313" key="13">
    <source>
        <dbReference type="EMBL" id="RDX80584.1"/>
    </source>
</evidence>
<evidence type="ECO:0000256" key="4">
    <source>
        <dbReference type="ARBA" id="ARBA00022723"/>
    </source>
</evidence>
<dbReference type="GO" id="GO:0003677">
    <property type="term" value="F:DNA binding"/>
    <property type="evidence" value="ECO:0007669"/>
    <property type="project" value="InterPro"/>
</dbReference>
<dbReference type="PROSITE" id="PS00086">
    <property type="entry name" value="CYTOCHROME_P450"/>
    <property type="match status" value="1"/>
</dbReference>
<evidence type="ECO:0000256" key="2">
    <source>
        <dbReference type="ARBA" id="ARBA00010617"/>
    </source>
</evidence>
<dbReference type="InterPro" id="IPR017972">
    <property type="entry name" value="Cyt_P450_CS"/>
</dbReference>
<name>A0A371FQI2_MUCPR</name>
<comment type="similarity">
    <text evidence="2">Belongs to the cytochrome P450 family.</text>
</comment>
<keyword evidence="9" id="KW-0804">Transcription</keyword>
<dbReference type="Gene3D" id="1.10.630.10">
    <property type="entry name" value="Cytochrome P450"/>
    <property type="match status" value="1"/>
</dbReference>
<dbReference type="Pfam" id="PF00249">
    <property type="entry name" value="Myb_DNA-binding"/>
    <property type="match status" value="1"/>
</dbReference>
<dbReference type="InterPro" id="IPR001128">
    <property type="entry name" value="Cyt_P450"/>
</dbReference>
<gene>
    <name evidence="13" type="primary">CYP82C4</name>
    <name evidence="13" type="ORF">CR513_38851</name>
</gene>
<dbReference type="InterPro" id="IPR002401">
    <property type="entry name" value="Cyt_P450_E_grp-I"/>
</dbReference>
<dbReference type="GO" id="GO:0004497">
    <property type="term" value="F:monooxygenase activity"/>
    <property type="evidence" value="ECO:0007669"/>
    <property type="project" value="UniProtKB-KW"/>
</dbReference>
<keyword evidence="10" id="KW-0539">Nucleus</keyword>
<feature type="binding site" description="axial binding residue" evidence="11">
    <location>
        <position position="773"/>
    </location>
    <ligand>
        <name>heme</name>
        <dbReference type="ChEBI" id="CHEBI:30413"/>
    </ligand>
    <ligandPart>
        <name>Fe</name>
        <dbReference type="ChEBI" id="CHEBI:18248"/>
    </ligandPart>
</feature>
<evidence type="ECO:0000256" key="11">
    <source>
        <dbReference type="PIRSR" id="PIRSR602401-1"/>
    </source>
</evidence>
<reference evidence="13" key="1">
    <citation type="submission" date="2018-05" db="EMBL/GenBank/DDBJ databases">
        <title>Draft genome of Mucuna pruriens seed.</title>
        <authorList>
            <person name="Nnadi N.E."/>
            <person name="Vos R."/>
            <person name="Hasami M.H."/>
            <person name="Devisetty U.K."/>
            <person name="Aguiy J.C."/>
        </authorList>
    </citation>
    <scope>NUCLEOTIDE SEQUENCE [LARGE SCALE GENOMIC DNA]</scope>
    <source>
        <strain evidence="13">JCA_2017</strain>
    </source>
</reference>
<dbReference type="FunFam" id="1.10.630.10:FF:000026">
    <property type="entry name" value="Cytochrome P450 82C4"/>
    <property type="match status" value="1"/>
</dbReference>
<evidence type="ECO:0000256" key="8">
    <source>
        <dbReference type="ARBA" id="ARBA00023033"/>
    </source>
</evidence>
<dbReference type="PANTHER" id="PTHR47947">
    <property type="entry name" value="CYTOCHROME P450 82C3-RELATED"/>
    <property type="match status" value="1"/>
</dbReference>
<dbReference type="GO" id="GO:0016705">
    <property type="term" value="F:oxidoreductase activity, acting on paired donors, with incorporation or reduction of molecular oxygen"/>
    <property type="evidence" value="ECO:0007669"/>
    <property type="project" value="InterPro"/>
</dbReference>
<dbReference type="EMBL" id="QJKJ01008164">
    <property type="protein sequence ID" value="RDX80584.1"/>
    <property type="molecule type" value="Genomic_DNA"/>
</dbReference>
<proteinExistence type="inferred from homology"/>
<dbReference type="FunFam" id="1.10.10.60:FF:000002">
    <property type="entry name" value="Myb family transcription factor"/>
    <property type="match status" value="1"/>
</dbReference>
<evidence type="ECO:0000256" key="7">
    <source>
        <dbReference type="ARBA" id="ARBA00023015"/>
    </source>
</evidence>
<feature type="non-terminal residue" evidence="13">
    <location>
        <position position="1"/>
    </location>
</feature>
<dbReference type="InterPro" id="IPR009057">
    <property type="entry name" value="Homeodomain-like_sf"/>
</dbReference>
<comment type="caution">
    <text evidence="13">The sequence shown here is derived from an EMBL/GenBank/DDBJ whole genome shotgun (WGS) entry which is preliminary data.</text>
</comment>
<sequence length="835" mass="93618">ISTIPMYTTSHTVMPTFASLPEPDLSLNISPPFTSDSDAKQVGITLTSKMLYNDICSSSDSGSSGSDLSHDNGFCHSNTVYNLGHREPTLSLGFETAFLNPYPVQGALSSNFSHLHNNQPHNNTRDFKQNSRVTHGVKRNIRAPRMRWTTTLHAHFVHAVQLLGGHERATPKSVLELMNVKDLTLAHVKSHLQMYRTVKSSDKGSTGYWQTGRGMSQKPGILDLHGVLARERANLPQPLLKPQRTSWQSSIGTNSINYIQNPILNSMMYSHLKGNQTMVGGQHYGGLSNCMKEKLDSCSLSRSDMMLDLEFTLGRPTSCKQTTQNQEIFLLGKKRNKGGTNKSNEAPIPAGAWPLIGHLHLLGGEKQLLYRTLGTMADQYGPAFNIWLGTRRAFVVSSWEMAKECFTTNDKALASRPMTVATKHMGYNYAVFGFAPYSPFWRQMRKIATLELLSNRRLEMLKHVRVSELNMGVRDLYNSWVQNGSQPVVVELNRWLEDLTLNVVVRMVAGKRYFGASASCHDEEARRCQKAINHFFHLIGIFVVSDALPFLRWLDLQGHERAMKKTAKELDSILEGWLQEHRQEVVNGKVKVEGQQDFIDVMLSLQKGGHLSNFQYDSDTSIKSTCLALILGGSDTTAGTLTWAISLLLNNRQALKKAQEELDLNIGMDRQVEESDIRNLSYLQAIIKETLRLYPAGPLLGPREAQEDCNVGGYDVPAGTRLVVNLWKIHRDPRVWQEPYAFRPERFLTSDDAIDVRGQNFELIPFGSGRRSCPGMSFALQVLHLTLARLLHAFEFATPSDQPVDMTESPGLTIPKATPLELLLTPRLPPQLYAY</sequence>
<evidence type="ECO:0000256" key="6">
    <source>
        <dbReference type="ARBA" id="ARBA00023004"/>
    </source>
</evidence>
<keyword evidence="7" id="KW-0805">Transcription regulation</keyword>
<dbReference type="InterPro" id="IPR050651">
    <property type="entry name" value="Plant_Cytochrome_P450_Monoox"/>
</dbReference>
<dbReference type="PRINTS" id="PR00463">
    <property type="entry name" value="EP450I"/>
</dbReference>
<evidence type="ECO:0000256" key="10">
    <source>
        <dbReference type="ARBA" id="ARBA00023242"/>
    </source>
</evidence>